<organism evidence="2 3">
    <name type="scientific">Parachitinimonas caeni</name>
    <dbReference type="NCBI Taxonomy" id="3031301"/>
    <lineage>
        <taxon>Bacteria</taxon>
        <taxon>Pseudomonadati</taxon>
        <taxon>Pseudomonadota</taxon>
        <taxon>Betaproteobacteria</taxon>
        <taxon>Neisseriales</taxon>
        <taxon>Chitinibacteraceae</taxon>
        <taxon>Parachitinimonas</taxon>
    </lineage>
</organism>
<dbReference type="Proteomes" id="UP001172778">
    <property type="component" value="Unassembled WGS sequence"/>
</dbReference>
<gene>
    <name evidence="2" type="ORF">PZA18_05195</name>
</gene>
<proteinExistence type="predicted"/>
<sequence length="93" mass="10560">MTEFDQADAWLDKKKNFDRDFIYILLNSAIERIVRGSDLQVVLLLSGSTPAWPALISLHHLAVLTFALVFRGMSLFMFFQGASSYGNRYSKVV</sequence>
<evidence type="ECO:0000313" key="3">
    <source>
        <dbReference type="Proteomes" id="UP001172778"/>
    </source>
</evidence>
<keyword evidence="1" id="KW-0472">Membrane</keyword>
<reference evidence="2" key="1">
    <citation type="submission" date="2023-03" db="EMBL/GenBank/DDBJ databases">
        <title>Chitinimonas shenzhenensis gen. nov., sp. nov., a novel member of family Burkholderiaceae isolated from activated sludge collected in Shen Zhen, China.</title>
        <authorList>
            <person name="Wang X."/>
        </authorList>
    </citation>
    <scope>NUCLEOTIDE SEQUENCE</scope>
    <source>
        <strain evidence="2">DQS-5</strain>
    </source>
</reference>
<dbReference type="EMBL" id="JARRAF010000004">
    <property type="protein sequence ID" value="MDK2123441.1"/>
    <property type="molecule type" value="Genomic_DNA"/>
</dbReference>
<keyword evidence="1" id="KW-1133">Transmembrane helix</keyword>
<evidence type="ECO:0000256" key="1">
    <source>
        <dbReference type="SAM" id="Phobius"/>
    </source>
</evidence>
<comment type="caution">
    <text evidence="2">The sequence shown here is derived from an EMBL/GenBank/DDBJ whole genome shotgun (WGS) entry which is preliminary data.</text>
</comment>
<name>A0ABT7DTN3_9NEIS</name>
<keyword evidence="3" id="KW-1185">Reference proteome</keyword>
<protein>
    <submittedName>
        <fullName evidence="2">Uncharacterized protein</fullName>
    </submittedName>
</protein>
<accession>A0ABT7DTN3</accession>
<dbReference type="RefSeq" id="WP_284099733.1">
    <property type="nucleotide sequence ID" value="NZ_JARRAF010000004.1"/>
</dbReference>
<keyword evidence="1" id="KW-0812">Transmembrane</keyword>
<evidence type="ECO:0000313" key="2">
    <source>
        <dbReference type="EMBL" id="MDK2123441.1"/>
    </source>
</evidence>
<feature type="transmembrane region" description="Helical" evidence="1">
    <location>
        <begin position="51"/>
        <end position="70"/>
    </location>
</feature>